<dbReference type="Pfam" id="PF00698">
    <property type="entry name" value="Acyl_transf_1"/>
    <property type="match status" value="1"/>
</dbReference>
<feature type="region of interest" description="Disordered" evidence="7">
    <location>
        <begin position="1034"/>
        <end position="1054"/>
    </location>
</feature>
<dbReference type="InterPro" id="IPR020841">
    <property type="entry name" value="PKS_Beta-ketoAc_synthase_dom"/>
</dbReference>
<evidence type="ECO:0000256" key="7">
    <source>
        <dbReference type="SAM" id="MobiDB-lite"/>
    </source>
</evidence>
<reference evidence="10 11" key="1">
    <citation type="submission" date="2023-07" db="EMBL/GenBank/DDBJ databases">
        <title>Genomic Encyclopedia of Type Strains, Phase IV (KMG-IV): sequencing the most valuable type-strain genomes for metagenomic binning, comparative biology and taxonomic classification.</title>
        <authorList>
            <person name="Goeker M."/>
        </authorList>
    </citation>
    <scope>NUCLEOTIDE SEQUENCE [LARGE SCALE GENOMIC DNA]</scope>
    <source>
        <strain evidence="10 11">DSM 1277</strain>
    </source>
</reference>
<keyword evidence="4" id="KW-0597">Phosphoprotein</keyword>
<dbReference type="SMART" id="SM00827">
    <property type="entry name" value="PKS_AT"/>
    <property type="match status" value="1"/>
</dbReference>
<evidence type="ECO:0000256" key="5">
    <source>
        <dbReference type="ARBA" id="ARBA00022679"/>
    </source>
</evidence>
<dbReference type="CDD" id="cd05930">
    <property type="entry name" value="A_NRPS"/>
    <property type="match status" value="1"/>
</dbReference>
<dbReference type="Gene3D" id="1.10.1200.10">
    <property type="entry name" value="ACP-like"/>
    <property type="match status" value="2"/>
</dbReference>
<evidence type="ECO:0000256" key="6">
    <source>
        <dbReference type="ARBA" id="ARBA00022898"/>
    </source>
</evidence>
<organism evidence="10 11">
    <name type="scientific">Ancylobacter vacuolatus</name>
    <dbReference type="NCBI Taxonomy" id="223389"/>
    <lineage>
        <taxon>Bacteria</taxon>
        <taxon>Pseudomonadati</taxon>
        <taxon>Pseudomonadota</taxon>
        <taxon>Alphaproteobacteria</taxon>
        <taxon>Hyphomicrobiales</taxon>
        <taxon>Xanthobacteraceae</taxon>
        <taxon>Ancylobacter</taxon>
    </lineage>
</organism>
<dbReference type="InterPro" id="IPR032821">
    <property type="entry name" value="PKS_assoc"/>
</dbReference>
<dbReference type="Gene3D" id="3.30.300.30">
    <property type="match status" value="1"/>
</dbReference>
<dbReference type="SUPFAM" id="SSF47336">
    <property type="entry name" value="ACP-like"/>
    <property type="match status" value="2"/>
</dbReference>
<dbReference type="EMBL" id="JAUSUH010000002">
    <property type="protein sequence ID" value="MDQ0346689.1"/>
    <property type="molecule type" value="Genomic_DNA"/>
</dbReference>
<gene>
    <name evidence="10" type="ORF">J2S76_001106</name>
</gene>
<dbReference type="InterPro" id="IPR049704">
    <property type="entry name" value="Aminotrans_3_PPA_site"/>
</dbReference>
<dbReference type="SMART" id="SM00823">
    <property type="entry name" value="PKS_PP"/>
    <property type="match status" value="2"/>
</dbReference>
<dbReference type="RefSeq" id="WP_307058288.1">
    <property type="nucleotide sequence ID" value="NZ_JAUSUH010000002.1"/>
</dbReference>
<dbReference type="InterPro" id="IPR045851">
    <property type="entry name" value="AMP-bd_C_sf"/>
</dbReference>
<dbReference type="InterPro" id="IPR020806">
    <property type="entry name" value="PKS_PP-bd"/>
</dbReference>
<dbReference type="Gene3D" id="3.40.366.10">
    <property type="entry name" value="Malonyl-Coenzyme A Acyl Carrier Protein, domain 2"/>
    <property type="match status" value="1"/>
</dbReference>
<dbReference type="SUPFAM" id="SSF52777">
    <property type="entry name" value="CoA-dependent acyltransferases"/>
    <property type="match status" value="4"/>
</dbReference>
<dbReference type="InterPro" id="IPR001242">
    <property type="entry name" value="Condensation_dom"/>
</dbReference>
<evidence type="ECO:0000256" key="1">
    <source>
        <dbReference type="ARBA" id="ARBA00001933"/>
    </source>
</evidence>
<keyword evidence="3" id="KW-0596">Phosphopantetheine</keyword>
<dbReference type="Gene3D" id="3.90.1150.10">
    <property type="entry name" value="Aspartate Aminotransferase, domain 1"/>
    <property type="match status" value="1"/>
</dbReference>
<dbReference type="InterPro" id="IPR016036">
    <property type="entry name" value="Malonyl_transacylase_ACP-bd"/>
</dbReference>
<feature type="domain" description="Carrier" evidence="8">
    <location>
        <begin position="2465"/>
        <end position="2539"/>
    </location>
</feature>
<dbReference type="PROSITE" id="PS00606">
    <property type="entry name" value="KS3_1"/>
    <property type="match status" value="1"/>
</dbReference>
<dbReference type="InterPro" id="IPR016035">
    <property type="entry name" value="Acyl_Trfase/lysoPLipase"/>
</dbReference>
<evidence type="ECO:0000313" key="10">
    <source>
        <dbReference type="EMBL" id="MDQ0346689.1"/>
    </source>
</evidence>
<dbReference type="InterPro" id="IPR015424">
    <property type="entry name" value="PyrdxlP-dep_Trfase"/>
</dbReference>
<dbReference type="Pfam" id="PF02801">
    <property type="entry name" value="Ketoacyl-synt_C"/>
    <property type="match status" value="1"/>
</dbReference>
<dbReference type="InterPro" id="IPR014030">
    <property type="entry name" value="Ketoacyl_synth_N"/>
</dbReference>
<proteinExistence type="predicted"/>
<evidence type="ECO:0000313" key="11">
    <source>
        <dbReference type="Proteomes" id="UP001238467"/>
    </source>
</evidence>
<evidence type="ECO:0000256" key="3">
    <source>
        <dbReference type="ARBA" id="ARBA00022450"/>
    </source>
</evidence>
<dbReference type="PROSITE" id="PS52004">
    <property type="entry name" value="KS3_2"/>
    <property type="match status" value="1"/>
</dbReference>
<dbReference type="InterPro" id="IPR023213">
    <property type="entry name" value="CAT-like_dom_sf"/>
</dbReference>
<dbReference type="PANTHER" id="PTHR43775">
    <property type="entry name" value="FATTY ACID SYNTHASE"/>
    <property type="match status" value="1"/>
</dbReference>
<dbReference type="InterPro" id="IPR014043">
    <property type="entry name" value="Acyl_transferase_dom"/>
</dbReference>
<keyword evidence="11" id="KW-1185">Reference proteome</keyword>
<dbReference type="CDD" id="cd00833">
    <property type="entry name" value="PKS"/>
    <property type="match status" value="1"/>
</dbReference>
<dbReference type="Gene3D" id="3.40.50.12780">
    <property type="entry name" value="N-terminal domain of ligase-like"/>
    <property type="match status" value="1"/>
</dbReference>
<dbReference type="Pfam" id="PF00109">
    <property type="entry name" value="ketoacyl-synt"/>
    <property type="match status" value="1"/>
</dbReference>
<dbReference type="Gene3D" id="3.30.70.3290">
    <property type="match status" value="1"/>
</dbReference>
<protein>
    <submittedName>
        <fullName evidence="10">Amino acid adenylation domain-containing protein/non-ribosomal peptide synthase protein (TIGR01720 family)</fullName>
    </submittedName>
</protein>
<dbReference type="PROSITE" id="PS00012">
    <property type="entry name" value="PHOSPHOPANTETHEINE"/>
    <property type="match status" value="2"/>
</dbReference>
<dbReference type="Pfam" id="PF16197">
    <property type="entry name" value="KAsynt_C_assoc"/>
    <property type="match status" value="1"/>
</dbReference>
<dbReference type="InterPro" id="IPR001227">
    <property type="entry name" value="Ac_transferase_dom_sf"/>
</dbReference>
<dbReference type="InterPro" id="IPR009081">
    <property type="entry name" value="PP-bd_ACP"/>
</dbReference>
<dbReference type="Gene3D" id="3.30.559.30">
    <property type="entry name" value="Nonribosomal peptide synthetase, condensation domain"/>
    <property type="match status" value="2"/>
</dbReference>
<evidence type="ECO:0000256" key="4">
    <source>
        <dbReference type="ARBA" id="ARBA00022553"/>
    </source>
</evidence>
<dbReference type="Pfam" id="PF00501">
    <property type="entry name" value="AMP-binding"/>
    <property type="match status" value="1"/>
</dbReference>
<sequence length="2993" mass="311822">MATSEERRAGLLTRLSRLHPEQITDLMLALEGRIDALRAETARARQPVAIIGLAARFAEAASATAYGALLFQGRDAVRPAPADRPEREGLPPGGYIDGVERFDPGFFGLRPIEAEAMDPQHRLALMLAFQALEDAGYADAARRPRATGVFLGLGANEYEARFQATDTLSPAAILGNAGSIAAGRISHWLDVTGPALVIDTACSSSLVAVHAACRALRGDECDLALAGGVNLTLDADVTAALAAAGMLGPGHACRTFDAGADGYVRGEGGGLVVLKRLSDALCDGDAIRGIIRGSAINHDGHSSALTAPNGAAQRAVIAAALADARLSAADVQAVECHGTGTPLGDPIEVQALAAAYGEGRAAPLLLGSAKTNIGHLEAAAGIAGLIKMVLALEAGRLPATLHQAQANPRIAWDELPVRVVEQAMDWPACDTRRAGVSSFGFSGTNAHLILEQAPLVAPAAIDAPLPTVLAFSAPDADGLRRMATALADHLAAEPQVSLAGMAAALNAGRGRFSHRAALLARSYEEALAGLRAVAEGEAPTPGATGFAISERPKIAFLFSGQGSQWPGMAAELYEADPAFRARVDAAGAQLGLDFAARMFDPARGPLTETAEVQPALFVLEVALAERLKVFGVTPDIVAGHSLGEWSAACVAGLLPFEAALDLVAARGALMGALPQGGEMAAVFATQERIAPLLEPYAARLDIAALNAPEEVVVSGESEAVAALLAALDAHGIRSQRIATSHAFHSHLMDDVVAPFAEKVRGAALASPRLPVVSNVTGDLSADLTDPAYWGRQIRQPVRFGACLETMAGAGVQVVVEIGPAATLVGFAQRAPGFEGRDARFIPTLRRNRAAGETLALALCRLFVAGIDVQWPESGAPRAHLPPYPFAGERHWVDAPSRRPVAPLALHAPAPPSAAVVPALPAPSREDVRAGIAASLRRSLQLSEAALSGDAGFFTLGVDSLALTEALSTLERRWKVAIPRRELFTTLTTPRALLERVLREVEAKASAPASSCEPALSTPLSSAIPTSAAMGAATEAHVSSPALPPPDAPPVAPAETLSPQAASFITDFAARYGATHGASRHQREAYGAVLADSRAVAGFRPETKSLLYPIIGVKGQGSHIVDADGNDYVDLTMGFGVQLLGHNPPMVVEAIQRQIAEQGLFLGPQAEKAGAAAAAIARLTGNERVLFCNTGTEAVMTALRLARHATGRPLVAMFAGSYHGHFDGTLARSGTDGASLPLARGTPPGMLADVVVLDYADPEGSQSALEALGDRLAAVIVEPVQSRRPGLQPRDFLQWLRGFTARAGAALIFDEVLLGFRVAAGGAQAWAGVRADLVTYGKIVGGGLPIGVVSGRSAFLDGIDGGVWPLEGAGGPKAERTFFAGTFNKNPLAMAAASAMLGHLEASGPTLQEQLNARTQALCATLNAALEEDGSPLRVEHFSSVLRFSGASDLFYSQLISRGVYVWEGRTCFLSTAHSEDDLDTVARAVRESARALATVGLMGGASLPAVFDAPAMPRTIATAPGQQALWTLAAFSPESAAAYNQSLVLRLPGLIDAAALNAALADLVARHDSLRMRFSDGGGEAVIEPQAVVALEEADLLDDVAIATWVRQAAAQPFDLARAGQLRVGVLRCGAETALALIQPHIVTDGWSLQVLANELGLLYSARLAGTEAMLPAPVAYERFASFAREAAADPDAAAYWQGVFASPPPVLDLPTDRPRPPLQTYAGGTVRALLPRDVATELSARARTLDCSLFTLCLAAHGQLLAELSGQDDLVVAIFAAGQPLVGEPGLTGYCISTVPVRLAGLGGDALGVTRAAMVQAMAFPAYPLSAIVKASGVRRDPSRPPLASVSFNLDKVEPLAAFAGLAPAIRANAHGSVRWDLNWNLEASAEGLVVEANFNTDLFDAARVESWVARYRAVLAAIGTAPTEAAPTEATPTEAAPAVAPRPTSLADHVAHWAALQPEAPAVIDREGTLSWAELARASGALAMRLAVQGVRRGDRVAFCLTRGAGPLVAMAAASHLGAAFVPLDPDYPADYRATLLAESGAKVLVADGALESEPAPVPVLGWSRHPAKIAPPPRATCTAGDLAYILFTSGSTGRPKGVRVSCGGLDAYAQALLHRLALPGPQVFAIATSFAADLGYTSVVGAVASGGTLNVLDAATARDPAAFIDWMARHPADVLKIVPSHLAALMAHPEAAALLPRRALISGGDVLTFGLVERLTALRPELRVFNHYGPTETTIGCTMVEVTPALAAGTQATDRVPVGQALDGARIDIVDEHGAVLAAGETGEIRVSGAGVALGYVGQSEDEPAAEAASGFIRLADGTRAYLTGDLGSRDEDGLIRFLGRKDDMVKVRGHRVDPNGVAAQLRACPGVRDAAVLALREEDGTVRLVGAAVAPGERAQSLGALLSEALPEAQRLSRLIILEALPLTANGKVDRPALRALFAAPPPVESVASAVPAPSAAAGARDPLATVLALWRELFAGLGATVIRPDDDFFALGGDSILAIQLAGKARAAGWLLSPAQIFTAPTPRALAGVMQPVSTHPTEERGPVSEPVPLTPIQNWFMGLAMPDRRHWALTAVFDLPPGTKGEAVDAALAGAVQRHDGLRVRLQDGVPPLQQVEDAAVLPALLRQQVAVGKDVSPIEDRMADRLVAMLDPMAGRPFAAGMIEAGAALRLVLAVHHLVFDMVSWAILADDLAKALSDPPLPVLAPPTSWSWWCRHQAGMGAAFEVDRPYWQGVTQAPTAVPLDHPNAPDVEGAAQTRDLRLDAALCQPLLADLTERFGHQPQESALALIARPLVQWTGGALQVELEGHGREPGDAAIDLSRTLGWFTTRYPLALPGEASDLPDWLLAVKDLARAAAGRSMGYGLLRAAAVPLAGARPLVSFNFLGDISRFGHAGLALVRLGAGRERAAQAARPHRLAFNCWQEGGALVIRCEFGAGHNAATIERLLAAIRDEAEACRSVAARSERRYSPSDFAALDLSQEDLDLLTQFS</sequence>
<dbReference type="SUPFAM" id="SSF56801">
    <property type="entry name" value="Acetyl-CoA synthetase-like"/>
    <property type="match status" value="1"/>
</dbReference>
<evidence type="ECO:0000256" key="2">
    <source>
        <dbReference type="ARBA" id="ARBA00001957"/>
    </source>
</evidence>
<dbReference type="InterPro" id="IPR015422">
    <property type="entry name" value="PyrdxlP-dep_Trfase_small"/>
</dbReference>
<dbReference type="InterPro" id="IPR016039">
    <property type="entry name" value="Thiolase-like"/>
</dbReference>
<dbReference type="Proteomes" id="UP001238467">
    <property type="component" value="Unassembled WGS sequence"/>
</dbReference>
<dbReference type="Gene3D" id="3.40.640.10">
    <property type="entry name" value="Type I PLP-dependent aspartate aminotransferase-like (Major domain)"/>
    <property type="match status" value="1"/>
</dbReference>
<dbReference type="InterPro" id="IPR020845">
    <property type="entry name" value="AMP-binding_CS"/>
</dbReference>
<dbReference type="InterPro" id="IPR000873">
    <property type="entry name" value="AMP-dep_synth/lig_dom"/>
</dbReference>
<dbReference type="PROSITE" id="PS50075">
    <property type="entry name" value="CARRIER"/>
    <property type="match status" value="2"/>
</dbReference>
<dbReference type="SMART" id="SM00825">
    <property type="entry name" value="PKS_KS"/>
    <property type="match status" value="1"/>
</dbReference>
<dbReference type="InterPro" id="IPR015421">
    <property type="entry name" value="PyrdxlP-dep_Trfase_major"/>
</dbReference>
<dbReference type="InterPro" id="IPR014031">
    <property type="entry name" value="Ketoacyl_synth_C"/>
</dbReference>
<dbReference type="InterPro" id="IPR050091">
    <property type="entry name" value="PKS_NRPS_Biosynth_Enz"/>
</dbReference>
<dbReference type="Gene3D" id="3.30.559.10">
    <property type="entry name" value="Chloramphenicol acetyltransferase-like domain"/>
    <property type="match status" value="2"/>
</dbReference>
<dbReference type="PANTHER" id="PTHR43775:SF51">
    <property type="entry name" value="INACTIVE PHENOLPHTHIOCEROL SYNTHESIS POLYKETIDE SYNTHASE TYPE I PKS1-RELATED"/>
    <property type="match status" value="1"/>
</dbReference>
<comment type="caution">
    <text evidence="10">The sequence shown here is derived from an EMBL/GenBank/DDBJ whole genome shotgun (WGS) entry which is preliminary data.</text>
</comment>
<comment type="cofactor">
    <cofactor evidence="2">
        <name>pantetheine 4'-phosphate</name>
        <dbReference type="ChEBI" id="CHEBI:47942"/>
    </cofactor>
</comment>
<accession>A0ABU0DE66</accession>
<name>A0ABU0DE66_9HYPH</name>
<dbReference type="SUPFAM" id="SSF55048">
    <property type="entry name" value="Probable ACP-binding domain of malonyl-CoA ACP transacylase"/>
    <property type="match status" value="1"/>
</dbReference>
<feature type="compositionally biased region" description="Pro residues" evidence="7">
    <location>
        <begin position="1041"/>
        <end position="1051"/>
    </location>
</feature>
<dbReference type="Pfam" id="PF00202">
    <property type="entry name" value="Aminotran_3"/>
    <property type="match status" value="1"/>
</dbReference>
<dbReference type="Gene3D" id="3.40.47.10">
    <property type="match status" value="1"/>
</dbReference>
<comment type="cofactor">
    <cofactor evidence="1">
        <name>pyridoxal 5'-phosphate</name>
        <dbReference type="ChEBI" id="CHEBI:597326"/>
    </cofactor>
</comment>
<evidence type="ECO:0000259" key="8">
    <source>
        <dbReference type="PROSITE" id="PS50075"/>
    </source>
</evidence>
<feature type="domain" description="Ketosynthase family 3 (KS3)" evidence="9">
    <location>
        <begin position="45"/>
        <end position="452"/>
    </location>
</feature>
<dbReference type="PROSITE" id="PS00600">
    <property type="entry name" value="AA_TRANSFER_CLASS_3"/>
    <property type="match status" value="1"/>
</dbReference>
<keyword evidence="5" id="KW-0808">Transferase</keyword>
<keyword evidence="6" id="KW-0663">Pyridoxal phosphate</keyword>
<dbReference type="Pfam" id="PF00668">
    <property type="entry name" value="Condensation"/>
    <property type="match status" value="2"/>
</dbReference>
<dbReference type="SUPFAM" id="SSF53901">
    <property type="entry name" value="Thiolase-like"/>
    <property type="match status" value="1"/>
</dbReference>
<dbReference type="InterPro" id="IPR018201">
    <property type="entry name" value="Ketoacyl_synth_AS"/>
</dbReference>
<dbReference type="SUPFAM" id="SSF53383">
    <property type="entry name" value="PLP-dependent transferases"/>
    <property type="match status" value="1"/>
</dbReference>
<dbReference type="InterPro" id="IPR036736">
    <property type="entry name" value="ACP-like_sf"/>
</dbReference>
<feature type="domain" description="Carrier" evidence="8">
    <location>
        <begin position="922"/>
        <end position="1000"/>
    </location>
</feature>
<dbReference type="InterPro" id="IPR006162">
    <property type="entry name" value="Ppantetheine_attach_site"/>
</dbReference>
<dbReference type="PROSITE" id="PS00455">
    <property type="entry name" value="AMP_BINDING"/>
    <property type="match status" value="1"/>
</dbReference>
<dbReference type="InterPro" id="IPR005814">
    <property type="entry name" value="Aminotrans_3"/>
</dbReference>
<evidence type="ECO:0000259" key="9">
    <source>
        <dbReference type="PROSITE" id="PS52004"/>
    </source>
</evidence>
<dbReference type="InterPro" id="IPR042099">
    <property type="entry name" value="ANL_N_sf"/>
</dbReference>
<dbReference type="Pfam" id="PF00550">
    <property type="entry name" value="PP-binding"/>
    <property type="match status" value="2"/>
</dbReference>
<dbReference type="SUPFAM" id="SSF52151">
    <property type="entry name" value="FabD/lysophospholipase-like"/>
    <property type="match status" value="1"/>
</dbReference>